<dbReference type="SUPFAM" id="SSF52172">
    <property type="entry name" value="CheY-like"/>
    <property type="match status" value="1"/>
</dbReference>
<dbReference type="InterPro" id="IPR011006">
    <property type="entry name" value="CheY-like_superfamily"/>
</dbReference>
<dbReference type="PROSITE" id="PS50043">
    <property type="entry name" value="HTH_LUXR_2"/>
    <property type="match status" value="1"/>
</dbReference>
<keyword evidence="1 5" id="KW-0597">Phosphoprotein</keyword>
<dbReference type="CDD" id="cd06170">
    <property type="entry name" value="LuxR_C_like"/>
    <property type="match status" value="1"/>
</dbReference>
<dbReference type="EMBL" id="AYUF01000489">
    <property type="protein sequence ID" value="ETK01241.1"/>
    <property type="molecule type" value="Genomic_DNA"/>
</dbReference>
<dbReference type="Proteomes" id="UP000018837">
    <property type="component" value="Unassembled WGS sequence"/>
</dbReference>
<dbReference type="InterPro" id="IPR016032">
    <property type="entry name" value="Sig_transdc_resp-reg_C-effctor"/>
</dbReference>
<evidence type="ECO:0000256" key="1">
    <source>
        <dbReference type="ARBA" id="ARBA00022553"/>
    </source>
</evidence>
<feature type="modified residue" description="4-aspartylphosphate" evidence="5">
    <location>
        <position position="53"/>
    </location>
</feature>
<dbReference type="GO" id="GO:0006355">
    <property type="term" value="P:regulation of DNA-templated transcription"/>
    <property type="evidence" value="ECO:0007669"/>
    <property type="project" value="InterPro"/>
</dbReference>
<dbReference type="SMART" id="SM00421">
    <property type="entry name" value="HTH_LUXR"/>
    <property type="match status" value="1"/>
</dbReference>
<protein>
    <recommendedName>
        <fullName evidence="10">LuxR family transcriptional regulator</fullName>
    </recommendedName>
</protein>
<dbReference type="InterPro" id="IPR000792">
    <property type="entry name" value="Tscrpt_reg_LuxR_C"/>
</dbReference>
<dbReference type="InterPro" id="IPR001789">
    <property type="entry name" value="Sig_transdc_resp-reg_receiver"/>
</dbReference>
<dbReference type="PANTHER" id="PTHR43214:SF41">
    <property type="entry name" value="NITRATE_NITRITE RESPONSE REGULATOR PROTEIN NARP"/>
    <property type="match status" value="1"/>
</dbReference>
<dbReference type="CDD" id="cd17535">
    <property type="entry name" value="REC_NarL-like"/>
    <property type="match status" value="1"/>
</dbReference>
<evidence type="ECO:0000256" key="4">
    <source>
        <dbReference type="ARBA" id="ARBA00023163"/>
    </source>
</evidence>
<dbReference type="InterPro" id="IPR058245">
    <property type="entry name" value="NreC/VraR/RcsB-like_REC"/>
</dbReference>
<gene>
    <name evidence="8" type="ORF">N425_10865</name>
</gene>
<dbReference type="PANTHER" id="PTHR43214">
    <property type="entry name" value="TWO-COMPONENT RESPONSE REGULATOR"/>
    <property type="match status" value="1"/>
</dbReference>
<dbReference type="AlphaFoldDB" id="W2C473"/>
<dbReference type="PATRIC" id="fig|1411148.3.peg.1765"/>
<comment type="caution">
    <text evidence="8">The sequence shown here is derived from an EMBL/GenBank/DDBJ whole genome shotgun (WGS) entry which is preliminary data.</text>
</comment>
<name>W2C473_9BACT</name>
<dbReference type="Pfam" id="PF00072">
    <property type="entry name" value="Response_reg"/>
    <property type="match status" value="1"/>
</dbReference>
<evidence type="ECO:0008006" key="10">
    <source>
        <dbReference type="Google" id="ProtNLM"/>
    </source>
</evidence>
<feature type="domain" description="Response regulatory" evidence="7">
    <location>
        <begin position="3"/>
        <end position="118"/>
    </location>
</feature>
<sequence length="215" mass="24433">MTNVILVDDHELFRLGIRGSLKRADVCILGEAESGKQLFTLLKTLKPDLIFLDIILPDTTGIDIARRLRDSFPEIKILILSAENTMETVSDLLRIGIDGFISKRRCNSIELTKAVRVIMEGENYYGRDISSLMYEIVAMKRKMGKEGPVLFSDREAEIIRLSHEGLTAREIGERLYISRRTVETHKTHIFQKLGINNTHEMLQYAIRCGLISPDG</sequence>
<accession>W2C473</accession>
<feature type="domain" description="HTH luxR-type" evidence="6">
    <location>
        <begin position="144"/>
        <end position="209"/>
    </location>
</feature>
<dbReference type="SUPFAM" id="SSF46894">
    <property type="entry name" value="C-terminal effector domain of the bipartite response regulators"/>
    <property type="match status" value="1"/>
</dbReference>
<dbReference type="Gene3D" id="3.40.50.2300">
    <property type="match status" value="1"/>
</dbReference>
<dbReference type="SMART" id="SM00448">
    <property type="entry name" value="REC"/>
    <property type="match status" value="1"/>
</dbReference>
<reference evidence="8 9" key="1">
    <citation type="submission" date="2013-11" db="EMBL/GenBank/DDBJ databases">
        <title>Single cell genomics of uncultured Tannerella BU063 (oral taxon 286).</title>
        <authorList>
            <person name="Beall C.J."/>
            <person name="Campbell A.G."/>
            <person name="Griffen A.L."/>
            <person name="Podar M."/>
            <person name="Leys E.J."/>
        </authorList>
    </citation>
    <scope>NUCLEOTIDE SEQUENCE [LARGE SCALE GENOMIC DNA]</scope>
    <source>
        <strain evidence="8">Cell 2</strain>
    </source>
</reference>
<evidence type="ECO:0000256" key="2">
    <source>
        <dbReference type="ARBA" id="ARBA00023015"/>
    </source>
</evidence>
<evidence type="ECO:0000259" key="7">
    <source>
        <dbReference type="PROSITE" id="PS50110"/>
    </source>
</evidence>
<dbReference type="PROSITE" id="PS00622">
    <property type="entry name" value="HTH_LUXR_1"/>
    <property type="match status" value="1"/>
</dbReference>
<dbReference type="Gene3D" id="1.10.10.10">
    <property type="entry name" value="Winged helix-like DNA-binding domain superfamily/Winged helix DNA-binding domain"/>
    <property type="match status" value="1"/>
</dbReference>
<evidence type="ECO:0000313" key="9">
    <source>
        <dbReference type="Proteomes" id="UP000018837"/>
    </source>
</evidence>
<evidence type="ECO:0000256" key="3">
    <source>
        <dbReference type="ARBA" id="ARBA00023125"/>
    </source>
</evidence>
<dbReference type="GO" id="GO:0003677">
    <property type="term" value="F:DNA binding"/>
    <property type="evidence" value="ECO:0007669"/>
    <property type="project" value="UniProtKB-KW"/>
</dbReference>
<organism evidence="8 9">
    <name type="scientific">Tannerella sp. oral taxon BU063 isolate Cell 2</name>
    <dbReference type="NCBI Taxonomy" id="1411148"/>
    <lineage>
        <taxon>Bacteria</taxon>
        <taxon>Pseudomonadati</taxon>
        <taxon>Bacteroidota</taxon>
        <taxon>Bacteroidia</taxon>
        <taxon>Bacteroidales</taxon>
        <taxon>Tannerellaceae</taxon>
        <taxon>Tannerella</taxon>
    </lineage>
</organism>
<keyword evidence="3" id="KW-0238">DNA-binding</keyword>
<evidence type="ECO:0000259" key="6">
    <source>
        <dbReference type="PROSITE" id="PS50043"/>
    </source>
</evidence>
<evidence type="ECO:0000313" key="8">
    <source>
        <dbReference type="EMBL" id="ETK01241.1"/>
    </source>
</evidence>
<dbReference type="PRINTS" id="PR00038">
    <property type="entry name" value="HTHLUXR"/>
</dbReference>
<proteinExistence type="predicted"/>
<dbReference type="InterPro" id="IPR039420">
    <property type="entry name" value="WalR-like"/>
</dbReference>
<dbReference type="PROSITE" id="PS50110">
    <property type="entry name" value="RESPONSE_REGULATORY"/>
    <property type="match status" value="1"/>
</dbReference>
<keyword evidence="2" id="KW-0805">Transcription regulation</keyword>
<evidence type="ECO:0000256" key="5">
    <source>
        <dbReference type="PROSITE-ProRule" id="PRU00169"/>
    </source>
</evidence>
<dbReference type="InterPro" id="IPR036388">
    <property type="entry name" value="WH-like_DNA-bd_sf"/>
</dbReference>
<keyword evidence="4" id="KW-0804">Transcription</keyword>
<dbReference type="Pfam" id="PF00196">
    <property type="entry name" value="GerE"/>
    <property type="match status" value="1"/>
</dbReference>
<dbReference type="GO" id="GO:0000160">
    <property type="term" value="P:phosphorelay signal transduction system"/>
    <property type="evidence" value="ECO:0007669"/>
    <property type="project" value="InterPro"/>
</dbReference>